<sequence length="121" mass="13432">MDRLHPGQRGHRRLAAGFHRLLAERDLALGSPPGREPRQPTPIRAAAVLWPTTEGTGRLARRSTDLLPQLLGLATTEIGHRARGTSRQLDARAERALREALDGLPRTPFLRRSVPRARMEG</sequence>
<gene>
    <name evidence="1" type="ORF">OG560_05480</name>
</gene>
<evidence type="ECO:0000313" key="2">
    <source>
        <dbReference type="Proteomes" id="UP001622496"/>
    </source>
</evidence>
<organism evidence="1 2">
    <name type="scientific">[Kitasatospora] papulosa</name>
    <dbReference type="NCBI Taxonomy" id="1464011"/>
    <lineage>
        <taxon>Bacteria</taxon>
        <taxon>Bacillati</taxon>
        <taxon>Actinomycetota</taxon>
        <taxon>Actinomycetes</taxon>
        <taxon>Kitasatosporales</taxon>
        <taxon>Streptomycetaceae</taxon>
        <taxon>Streptomyces</taxon>
    </lineage>
</organism>
<keyword evidence="2" id="KW-1185">Reference proteome</keyword>
<dbReference type="RefSeq" id="WP_406188194.1">
    <property type="nucleotide sequence ID" value="NZ_CP108135.1"/>
</dbReference>
<proteinExistence type="predicted"/>
<dbReference type="Proteomes" id="UP001622496">
    <property type="component" value="Chromosome"/>
</dbReference>
<dbReference type="EMBL" id="CP108135">
    <property type="protein sequence ID" value="WTP64887.1"/>
    <property type="molecule type" value="Genomic_DNA"/>
</dbReference>
<name>A0ABZ1JXP8_9ACTN</name>
<evidence type="ECO:0000313" key="1">
    <source>
        <dbReference type="EMBL" id="WTP64887.1"/>
    </source>
</evidence>
<reference evidence="1 2" key="1">
    <citation type="submission" date="2022-10" db="EMBL/GenBank/DDBJ databases">
        <title>The complete genomes of actinobacterial strains from the NBC collection.</title>
        <authorList>
            <person name="Joergensen T.S."/>
            <person name="Alvarez Arevalo M."/>
            <person name="Sterndorff E.B."/>
            <person name="Faurdal D."/>
            <person name="Vuksanovic O."/>
            <person name="Mourched A.-S."/>
            <person name="Charusanti P."/>
            <person name="Shaw S."/>
            <person name="Blin K."/>
            <person name="Weber T."/>
        </authorList>
    </citation>
    <scope>NUCLEOTIDE SEQUENCE [LARGE SCALE GENOMIC DNA]</scope>
    <source>
        <strain evidence="1 2">NBC_00185</strain>
    </source>
</reference>
<protein>
    <recommendedName>
        <fullName evidence="3">GDSL-like lipase/acylhydrolase family protein</fullName>
    </recommendedName>
</protein>
<accession>A0ABZ1JXP8</accession>
<evidence type="ECO:0008006" key="3">
    <source>
        <dbReference type="Google" id="ProtNLM"/>
    </source>
</evidence>